<dbReference type="Proteomes" id="UP001232001">
    <property type="component" value="Chromosome"/>
</dbReference>
<name>A0ABY8L6T9_9FLAO</name>
<proteinExistence type="predicted"/>
<sequence>MEFNHFSIEDFFWIQIKPHLISFGSRKIPKDVHFTLSFNKNSGYINLHLTRNIQSRKLLIEKPKIEIVRVEKDIFSKNNDELVNQFLIMFLNIFLTKIDINKFKKLNYGFLSNKKNDLKEEKLLNKVKEISEIRKKKIKVKGNIKERIEDLVESMEMQNFLEENLIPLDLVREDTINSGMLINEEGNIISVIKIYETWFELNIESDISVKDLLKPILGELNADYLINCYERAISIIGDLNSYEESVKWSKPLVIKLKEEYKNDPTN</sequence>
<accession>A0ABY8L6T9</accession>
<organism evidence="1 2">
    <name type="scientific">Tenacibaculum tangerinum</name>
    <dbReference type="NCBI Taxonomy" id="3038772"/>
    <lineage>
        <taxon>Bacteria</taxon>
        <taxon>Pseudomonadati</taxon>
        <taxon>Bacteroidota</taxon>
        <taxon>Flavobacteriia</taxon>
        <taxon>Flavobacteriales</taxon>
        <taxon>Flavobacteriaceae</taxon>
        <taxon>Tenacibaculum</taxon>
    </lineage>
</organism>
<reference evidence="1 2" key="1">
    <citation type="submission" date="2023-04" db="EMBL/GenBank/DDBJ databases">
        <title>Tenacibaculum tangerinum sp. nov., isolated from sea tidal flat of South Korea.</title>
        <authorList>
            <person name="Lee S.H."/>
            <person name="Kim J.-J."/>
        </authorList>
    </citation>
    <scope>NUCLEOTIDE SEQUENCE [LARGE SCALE GENOMIC DNA]</scope>
    <source>
        <strain evidence="1 2">GRR-S3-23</strain>
    </source>
</reference>
<keyword evidence="2" id="KW-1185">Reference proteome</keyword>
<protein>
    <submittedName>
        <fullName evidence="1">Uncharacterized protein</fullName>
    </submittedName>
</protein>
<gene>
    <name evidence="1" type="ORF">P8625_01125</name>
</gene>
<dbReference type="EMBL" id="CP122539">
    <property type="protein sequence ID" value="WGH75794.1"/>
    <property type="molecule type" value="Genomic_DNA"/>
</dbReference>
<evidence type="ECO:0000313" key="1">
    <source>
        <dbReference type="EMBL" id="WGH75794.1"/>
    </source>
</evidence>
<dbReference type="RefSeq" id="WP_279651667.1">
    <property type="nucleotide sequence ID" value="NZ_CP122539.1"/>
</dbReference>
<evidence type="ECO:0000313" key="2">
    <source>
        <dbReference type="Proteomes" id="UP001232001"/>
    </source>
</evidence>